<proteinExistence type="predicted"/>
<evidence type="ECO:0000313" key="4">
    <source>
        <dbReference type="WBParaSite" id="maker-uti_cns_0046289-snap-gene-0.5-mRNA-1"/>
    </source>
</evidence>
<dbReference type="WBParaSite" id="maker-uti_cns_0046289-snap-gene-0.5-mRNA-1">
    <property type="protein sequence ID" value="maker-uti_cns_0046289-snap-gene-0.5-mRNA-1"/>
    <property type="gene ID" value="maker-uti_cns_0046289-snap-gene-0.5"/>
</dbReference>
<evidence type="ECO:0000313" key="3">
    <source>
        <dbReference type="Proteomes" id="UP000095280"/>
    </source>
</evidence>
<sequence>MREALPPARRQPVPATTVAPVAPVAGACFTGTGSYRQFQPKVAQPVYPAQTASLLLVKRQPSSAHSSRGPVATLSTKYSYNYHSESHRGGSNCPLANVLGSLCCGIRWSEAGRFYLLIGGILCGVGIVTLLATGFGHHGPVWIGPIIVCAGVILIGKGAFDYVRHRVKASAERPDSIEGDAVASDGARRQRRRMRLVGALPFGAASAERRRRKQLAANLRYIHGAGATGSGNTAASWATDYSQQGSLRPPPRELVQNASLLLSGGSPAAYKQRQIDSSAMLLTGGSMASSLTSGPPREPVYFPVMSSTDRLPTPQETPFPSVFSLQAVAAPSNAAATAAGARDRLLSTRRSSGASAPSIFHTLRASPSAASSATRGGVVGRSRTRLPLMPSKGAARLTSHKEEENLVLS</sequence>
<reference evidence="4" key="1">
    <citation type="submission" date="2016-11" db="UniProtKB">
        <authorList>
            <consortium name="WormBaseParasite"/>
        </authorList>
    </citation>
    <scope>IDENTIFICATION</scope>
</reference>
<dbReference type="Proteomes" id="UP000095280">
    <property type="component" value="Unplaced"/>
</dbReference>
<accession>A0A1I8J9I0</accession>
<dbReference type="AlphaFoldDB" id="A0A1I8J9I0"/>
<name>A0A1I8J9I0_9PLAT</name>
<feature type="transmembrane region" description="Helical" evidence="2">
    <location>
        <begin position="114"/>
        <end position="135"/>
    </location>
</feature>
<organism evidence="3 4">
    <name type="scientific">Macrostomum lignano</name>
    <dbReference type="NCBI Taxonomy" id="282301"/>
    <lineage>
        <taxon>Eukaryota</taxon>
        <taxon>Metazoa</taxon>
        <taxon>Spiralia</taxon>
        <taxon>Lophotrochozoa</taxon>
        <taxon>Platyhelminthes</taxon>
        <taxon>Rhabditophora</taxon>
        <taxon>Macrostomorpha</taxon>
        <taxon>Macrostomida</taxon>
        <taxon>Macrostomidae</taxon>
        <taxon>Macrostomum</taxon>
    </lineage>
</organism>
<evidence type="ECO:0000256" key="2">
    <source>
        <dbReference type="SAM" id="Phobius"/>
    </source>
</evidence>
<keyword evidence="2" id="KW-0812">Transmembrane</keyword>
<feature type="transmembrane region" description="Helical" evidence="2">
    <location>
        <begin position="141"/>
        <end position="160"/>
    </location>
</feature>
<keyword evidence="2" id="KW-0472">Membrane</keyword>
<keyword evidence="3" id="KW-1185">Reference proteome</keyword>
<feature type="compositionally biased region" description="Basic and acidic residues" evidence="1">
    <location>
        <begin position="399"/>
        <end position="409"/>
    </location>
</feature>
<dbReference type="PROSITE" id="PS51257">
    <property type="entry name" value="PROKAR_LIPOPROTEIN"/>
    <property type="match status" value="1"/>
</dbReference>
<feature type="region of interest" description="Disordered" evidence="1">
    <location>
        <begin position="365"/>
        <end position="409"/>
    </location>
</feature>
<keyword evidence="2" id="KW-1133">Transmembrane helix</keyword>
<feature type="compositionally biased region" description="Low complexity" evidence="1">
    <location>
        <begin position="365"/>
        <end position="376"/>
    </location>
</feature>
<protein>
    <submittedName>
        <fullName evidence="4">DUF4203 domain-containing protein</fullName>
    </submittedName>
</protein>
<evidence type="ECO:0000256" key="1">
    <source>
        <dbReference type="SAM" id="MobiDB-lite"/>
    </source>
</evidence>